<comment type="caution">
    <text evidence="1">The sequence shown here is derived from an EMBL/GenBank/DDBJ whole genome shotgun (WGS) entry which is preliminary data.</text>
</comment>
<dbReference type="GO" id="GO:0005886">
    <property type="term" value="C:plasma membrane"/>
    <property type="evidence" value="ECO:0007669"/>
    <property type="project" value="TreeGrafter"/>
</dbReference>
<evidence type="ECO:0000313" key="2">
    <source>
        <dbReference type="Proteomes" id="UP000655443"/>
    </source>
</evidence>
<dbReference type="SUPFAM" id="SSF103473">
    <property type="entry name" value="MFS general substrate transporter"/>
    <property type="match status" value="1"/>
</dbReference>
<dbReference type="PANTHER" id="PTHR43129">
    <property type="entry name" value="FOSMIDOMYCIN RESISTANCE PROTEIN"/>
    <property type="match status" value="1"/>
</dbReference>
<dbReference type="InterPro" id="IPR036259">
    <property type="entry name" value="MFS_trans_sf"/>
</dbReference>
<organism evidence="1 2">
    <name type="scientific">Streptomyces alanosinicus</name>
    <dbReference type="NCBI Taxonomy" id="68171"/>
    <lineage>
        <taxon>Bacteria</taxon>
        <taxon>Bacillati</taxon>
        <taxon>Actinomycetota</taxon>
        <taxon>Actinomycetes</taxon>
        <taxon>Kitasatosporales</taxon>
        <taxon>Streptomycetaceae</taxon>
        <taxon>Streptomyces</taxon>
    </lineage>
</organism>
<sequence length="232" mass="25226">MLVVPVSFDLRAGRQSPGAGGRYGLVADFHHCRAVFRKRDLAESADDDEVRRNSSVTLLSVGHACVDVYQGAVASLVPYFVAERAYGYADVSGLVLAASLLSSVVQPVFSVLTDRWAMPWLLPIGTLPAGLGPVRRIMRWTALAKFGIGVSARPPNIPAMPRPFGFTCDQRPDGTVTITHQGRSAGTLRGARAEKFLAEVESGDAQLVMARWTGAYKHGNERMARNHSRNRH</sequence>
<name>A0A918YSB4_9ACTN</name>
<evidence type="ECO:0008006" key="3">
    <source>
        <dbReference type="Google" id="ProtNLM"/>
    </source>
</evidence>
<dbReference type="Proteomes" id="UP000655443">
    <property type="component" value="Unassembled WGS sequence"/>
</dbReference>
<gene>
    <name evidence="1" type="ORF">GCM10010339_84470</name>
</gene>
<dbReference type="PANTHER" id="PTHR43129:SF1">
    <property type="entry name" value="FOSMIDOMYCIN RESISTANCE PROTEIN"/>
    <property type="match status" value="1"/>
</dbReference>
<protein>
    <recommendedName>
        <fullName evidence="3">MFS transporter</fullName>
    </recommendedName>
</protein>
<proteinExistence type="predicted"/>
<reference evidence="1" key="2">
    <citation type="submission" date="2020-09" db="EMBL/GenBank/DDBJ databases">
        <authorList>
            <person name="Sun Q."/>
            <person name="Ohkuma M."/>
        </authorList>
    </citation>
    <scope>NUCLEOTIDE SEQUENCE</scope>
    <source>
        <strain evidence="1">JCM 4714</strain>
    </source>
</reference>
<dbReference type="EMBL" id="BMVG01000049">
    <property type="protein sequence ID" value="GHE14332.1"/>
    <property type="molecule type" value="Genomic_DNA"/>
</dbReference>
<keyword evidence="2" id="KW-1185">Reference proteome</keyword>
<evidence type="ECO:0000313" key="1">
    <source>
        <dbReference type="EMBL" id="GHE14332.1"/>
    </source>
</evidence>
<dbReference type="AlphaFoldDB" id="A0A918YSB4"/>
<reference evidence="1" key="1">
    <citation type="journal article" date="2014" name="Int. J. Syst. Evol. Microbiol.">
        <title>Complete genome sequence of Corynebacterium casei LMG S-19264T (=DSM 44701T), isolated from a smear-ripened cheese.</title>
        <authorList>
            <consortium name="US DOE Joint Genome Institute (JGI-PGF)"/>
            <person name="Walter F."/>
            <person name="Albersmeier A."/>
            <person name="Kalinowski J."/>
            <person name="Ruckert C."/>
        </authorList>
    </citation>
    <scope>NUCLEOTIDE SEQUENCE</scope>
    <source>
        <strain evidence="1">JCM 4714</strain>
    </source>
</reference>
<accession>A0A918YSB4</accession>